<organism evidence="1 2">
    <name type="scientific">Campylobacter gracilis RM3268</name>
    <dbReference type="NCBI Taxonomy" id="553220"/>
    <lineage>
        <taxon>Bacteria</taxon>
        <taxon>Pseudomonadati</taxon>
        <taxon>Campylobacterota</taxon>
        <taxon>Epsilonproteobacteria</taxon>
        <taxon>Campylobacterales</taxon>
        <taxon>Campylobacteraceae</taxon>
        <taxon>Campylobacter</taxon>
    </lineage>
</organism>
<evidence type="ECO:0000313" key="1">
    <source>
        <dbReference type="EMBL" id="EEV18135.1"/>
    </source>
</evidence>
<dbReference type="eggNOG" id="COG0068">
    <property type="taxonomic scope" value="Bacteria"/>
</dbReference>
<dbReference type="AlphaFoldDB" id="C8PG97"/>
<reference evidence="1 2" key="1">
    <citation type="submission" date="2009-07" db="EMBL/GenBank/DDBJ databases">
        <authorList>
            <person name="Madupu R."/>
            <person name="Sebastian Y."/>
            <person name="Durkin A.S."/>
            <person name="Torralba M."/>
            <person name="Methe B."/>
            <person name="Sutton G.G."/>
            <person name="Strausberg R.L."/>
            <person name="Nelson K.E."/>
        </authorList>
    </citation>
    <scope>NUCLEOTIDE SEQUENCE [LARGE SCALE GENOMIC DNA]</scope>
    <source>
        <strain evidence="1 2">RM3268</strain>
    </source>
</reference>
<keyword evidence="2" id="KW-1185">Reference proteome</keyword>
<evidence type="ECO:0008006" key="3">
    <source>
        <dbReference type="Google" id="ProtNLM"/>
    </source>
</evidence>
<gene>
    <name evidence="1" type="ORF">CAMGR0001_0890</name>
</gene>
<dbReference type="Proteomes" id="UP000005709">
    <property type="component" value="Unassembled WGS sequence"/>
</dbReference>
<protein>
    <recommendedName>
        <fullName evidence="3">Protein hydE</fullName>
    </recommendedName>
</protein>
<proteinExistence type="predicted"/>
<dbReference type="STRING" id="824.CGRAC_1161"/>
<name>C8PG97_9BACT</name>
<sequence>MQKGGEMIVAYEFNYLNENALIAHFLLFYARKSVLEFCLKKEVSLISLFVRGGEDEILKFSDEAMPLIPNSIFLAKSSVRVVDEGGAEAKALKFNCTFKDASSSDLNKFFEDEISNAASQAKFNNFTPRVMKEYLAHAELSQNEFGIISGASVLYEGKFEAVCRENFAGLLEFCRINLFHAQQVQIKRGDAIFTLKADVDFSADFLIAAGVSALDGIFVSDEKSKIALAAFEKPLISLKTNAIFRKNHESAPKFFDVKLAGGIFVFALVRALASDGIYFLSAKCENAAQKDKIFKVAPLQNGFLIVQNEDFLSDSASSYLKNSNDKNSALFALTCREKGIFNDSKKRVLRCFLGVGADDEIAIYGESSKKILLKFNLPRSFDELKAQICADETGAKLLENFSSKFNVNAAKIDEILKSANAGFHTIFSIAAQLIWGRDAAFLIASAEDFAGGKGVRLDFCTDERGCVQADKILRSAMSYALAGANEKLFAFGFFDSLGYFLSDLADERKEDFDVLIFGGAMFSGRKFADLMLKLCKNFDASFSDSFALQAR</sequence>
<dbReference type="EMBL" id="ACYG01000019">
    <property type="protein sequence ID" value="EEV18135.1"/>
    <property type="molecule type" value="Genomic_DNA"/>
</dbReference>
<comment type="caution">
    <text evidence="1">The sequence shown here is derived from an EMBL/GenBank/DDBJ whole genome shotgun (WGS) entry which is preliminary data.</text>
</comment>
<evidence type="ECO:0000313" key="2">
    <source>
        <dbReference type="Proteomes" id="UP000005709"/>
    </source>
</evidence>
<accession>C8PG97</accession>